<evidence type="ECO:0000256" key="4">
    <source>
        <dbReference type="ARBA" id="ARBA00009503"/>
    </source>
</evidence>
<dbReference type="Proteomes" id="UP000183982">
    <property type="component" value="Unassembled WGS sequence"/>
</dbReference>
<evidence type="ECO:0000259" key="13">
    <source>
        <dbReference type="PROSITE" id="PS50972"/>
    </source>
</evidence>
<gene>
    <name evidence="14" type="ORF">SAMN05444000_102231</name>
</gene>
<dbReference type="InterPro" id="IPR006390">
    <property type="entry name" value="DHP_synth_dom"/>
</dbReference>
<keyword evidence="8 12" id="KW-0479">Metal-binding</keyword>
<dbReference type="FunFam" id="3.20.20.20:FF:000006">
    <property type="entry name" value="Dihydropteroate synthase"/>
    <property type="match status" value="1"/>
</dbReference>
<keyword evidence="15" id="KW-1185">Reference proteome</keyword>
<evidence type="ECO:0000313" key="14">
    <source>
        <dbReference type="EMBL" id="SHI68334.1"/>
    </source>
</evidence>
<proteinExistence type="inferred from homology"/>
<evidence type="ECO:0000256" key="1">
    <source>
        <dbReference type="ARBA" id="ARBA00000012"/>
    </source>
</evidence>
<name>A0A1M6D5G1_9RHOB</name>
<comment type="similarity">
    <text evidence="4 12">Belongs to the DHPS family.</text>
</comment>
<keyword evidence="7 12" id="KW-0808">Transferase</keyword>
<dbReference type="InterPro" id="IPR000489">
    <property type="entry name" value="Pterin-binding_dom"/>
</dbReference>
<dbReference type="NCBIfam" id="TIGR01496">
    <property type="entry name" value="DHPS"/>
    <property type="match status" value="1"/>
</dbReference>
<keyword evidence="10 12" id="KW-0289">Folate biosynthesis</keyword>
<dbReference type="CDD" id="cd00739">
    <property type="entry name" value="DHPS"/>
    <property type="match status" value="1"/>
</dbReference>
<evidence type="ECO:0000256" key="5">
    <source>
        <dbReference type="ARBA" id="ARBA00012458"/>
    </source>
</evidence>
<evidence type="ECO:0000256" key="8">
    <source>
        <dbReference type="ARBA" id="ARBA00022723"/>
    </source>
</evidence>
<evidence type="ECO:0000313" key="15">
    <source>
        <dbReference type="Proteomes" id="UP000183982"/>
    </source>
</evidence>
<dbReference type="RefSeq" id="WP_073249109.1">
    <property type="nucleotide sequence ID" value="NZ_FQZQ01000002.1"/>
</dbReference>
<organism evidence="14 15">
    <name type="scientific">Shimia gijangensis</name>
    <dbReference type="NCBI Taxonomy" id="1470563"/>
    <lineage>
        <taxon>Bacteria</taxon>
        <taxon>Pseudomonadati</taxon>
        <taxon>Pseudomonadota</taxon>
        <taxon>Alphaproteobacteria</taxon>
        <taxon>Rhodobacterales</taxon>
        <taxon>Roseobacteraceae</taxon>
    </lineage>
</organism>
<dbReference type="GO" id="GO:0046656">
    <property type="term" value="P:folic acid biosynthetic process"/>
    <property type="evidence" value="ECO:0007669"/>
    <property type="project" value="UniProtKB-KW"/>
</dbReference>
<keyword evidence="9 12" id="KW-0460">Magnesium</keyword>
<feature type="domain" description="Pterin-binding" evidence="13">
    <location>
        <begin position="72"/>
        <end position="326"/>
    </location>
</feature>
<evidence type="ECO:0000256" key="12">
    <source>
        <dbReference type="RuleBase" id="RU361205"/>
    </source>
</evidence>
<dbReference type="EC" id="2.5.1.15" evidence="5 12"/>
<dbReference type="PANTHER" id="PTHR20941">
    <property type="entry name" value="FOLATE SYNTHESIS PROTEINS"/>
    <property type="match status" value="1"/>
</dbReference>
<dbReference type="GO" id="GO:0005829">
    <property type="term" value="C:cytosol"/>
    <property type="evidence" value="ECO:0007669"/>
    <property type="project" value="TreeGrafter"/>
</dbReference>
<evidence type="ECO:0000256" key="9">
    <source>
        <dbReference type="ARBA" id="ARBA00022842"/>
    </source>
</evidence>
<dbReference type="PROSITE" id="PS50972">
    <property type="entry name" value="PTERIN_BINDING"/>
    <property type="match status" value="1"/>
</dbReference>
<comment type="pathway">
    <text evidence="3 12">Cofactor biosynthesis; tetrahydrofolate biosynthesis; 7,8-dihydrofolate from 2-amino-4-hydroxy-6-hydroxymethyl-7,8-dihydropteridine diphosphate and 4-aminobenzoate: step 1/2.</text>
</comment>
<dbReference type="GO" id="GO:0004156">
    <property type="term" value="F:dihydropteroate synthase activity"/>
    <property type="evidence" value="ECO:0007669"/>
    <property type="project" value="UniProtKB-EC"/>
</dbReference>
<evidence type="ECO:0000256" key="3">
    <source>
        <dbReference type="ARBA" id="ARBA00004763"/>
    </source>
</evidence>
<evidence type="ECO:0000256" key="6">
    <source>
        <dbReference type="ARBA" id="ARBA00016919"/>
    </source>
</evidence>
<dbReference type="GO" id="GO:0046654">
    <property type="term" value="P:tetrahydrofolate biosynthetic process"/>
    <property type="evidence" value="ECO:0007669"/>
    <property type="project" value="UniProtKB-UniPathway"/>
</dbReference>
<reference evidence="15" key="1">
    <citation type="submission" date="2016-11" db="EMBL/GenBank/DDBJ databases">
        <authorList>
            <person name="Varghese N."/>
            <person name="Submissions S."/>
        </authorList>
    </citation>
    <scope>NUCLEOTIDE SEQUENCE [LARGE SCALE GENOMIC DNA]</scope>
    <source>
        <strain evidence="15">DSM 100564</strain>
    </source>
</reference>
<dbReference type="Gene3D" id="3.20.20.20">
    <property type="entry name" value="Dihydropteroate synthase-like"/>
    <property type="match status" value="1"/>
</dbReference>
<dbReference type="GO" id="GO:0046872">
    <property type="term" value="F:metal ion binding"/>
    <property type="evidence" value="ECO:0007669"/>
    <property type="project" value="UniProtKB-KW"/>
</dbReference>
<dbReference type="PROSITE" id="PS00792">
    <property type="entry name" value="DHPS_1"/>
    <property type="match status" value="1"/>
</dbReference>
<dbReference type="PROSITE" id="PS00793">
    <property type="entry name" value="DHPS_2"/>
    <property type="match status" value="1"/>
</dbReference>
<evidence type="ECO:0000256" key="7">
    <source>
        <dbReference type="ARBA" id="ARBA00022679"/>
    </source>
</evidence>
<dbReference type="OrthoDB" id="9811744at2"/>
<accession>A0A1M6D5G1</accession>
<dbReference type="Pfam" id="PF00809">
    <property type="entry name" value="Pterin_bind"/>
    <property type="match status" value="1"/>
</dbReference>
<dbReference type="UniPathway" id="UPA00077">
    <property type="reaction ID" value="UER00156"/>
</dbReference>
<dbReference type="STRING" id="1470563.SAMN05444000_102231"/>
<dbReference type="PANTHER" id="PTHR20941:SF1">
    <property type="entry name" value="FOLIC ACID SYNTHESIS PROTEIN FOL1"/>
    <property type="match status" value="1"/>
</dbReference>
<dbReference type="EMBL" id="FQZQ01000002">
    <property type="protein sequence ID" value="SHI68334.1"/>
    <property type="molecule type" value="Genomic_DNA"/>
</dbReference>
<evidence type="ECO:0000256" key="10">
    <source>
        <dbReference type="ARBA" id="ARBA00022909"/>
    </source>
</evidence>
<dbReference type="SUPFAM" id="SSF51717">
    <property type="entry name" value="Dihydropteroate synthetase-like"/>
    <property type="match status" value="1"/>
</dbReference>
<protein>
    <recommendedName>
        <fullName evidence="6 12">Dihydropteroate synthase</fullName>
        <shortName evidence="12">DHPS</shortName>
        <ecNumber evidence="5 12">2.5.1.15</ecNumber>
    </recommendedName>
    <alternativeName>
        <fullName evidence="11 12">Dihydropteroate pyrophosphorylase</fullName>
    </alternativeName>
</protein>
<comment type="cofactor">
    <cofactor evidence="2 12">
        <name>Mg(2+)</name>
        <dbReference type="ChEBI" id="CHEBI:18420"/>
    </cofactor>
</comment>
<comment type="function">
    <text evidence="12">Catalyzes the condensation of para-aminobenzoate (pABA) with 6-hydroxymethyl-7,8-dihydropterin diphosphate (DHPt-PP) to form 7,8-dihydropteroate (H2Pte), the immediate precursor of folate derivatives.</text>
</comment>
<dbReference type="AlphaFoldDB" id="A0A1M6D5G1"/>
<dbReference type="InterPro" id="IPR045031">
    <property type="entry name" value="DHP_synth-like"/>
</dbReference>
<evidence type="ECO:0000256" key="11">
    <source>
        <dbReference type="ARBA" id="ARBA00030193"/>
    </source>
</evidence>
<comment type="catalytic activity">
    <reaction evidence="1">
        <text>(7,8-dihydropterin-6-yl)methyl diphosphate + 4-aminobenzoate = 7,8-dihydropteroate + diphosphate</text>
        <dbReference type="Rhea" id="RHEA:19949"/>
        <dbReference type="ChEBI" id="CHEBI:17836"/>
        <dbReference type="ChEBI" id="CHEBI:17839"/>
        <dbReference type="ChEBI" id="CHEBI:33019"/>
        <dbReference type="ChEBI" id="CHEBI:72950"/>
        <dbReference type="EC" id="2.5.1.15"/>
    </reaction>
</comment>
<dbReference type="InterPro" id="IPR011005">
    <property type="entry name" value="Dihydropteroate_synth-like_sf"/>
</dbReference>
<sequence>MKTYYRAIAQTDVARPEAALSLAGGWTWFSHVEMLTRDAAPKVIEIAEVPKTVLDAITAPRPDFGALSMRIPQIMGILNVTPDSFSDGGQHDNPEQAVDRARHMVQQGATLIDIGGESTRPGAVKVPTEEEIRRTAPVIAALSASLGVPVSIDTRKAPVAKAAIEAGAFLVNDVAGFTFDPDLAPLCATKSVPVCVMHAQGDPATMQDDPHYDDVLLDVYDFLERQIALLTKLGIPQDQIVVDPGIGFGKTIAHNLALLARISLFHSLGCPVLLGASRKGFIRHIGHAPDPNRRIGGSVAIALEGLAQGVQIVRVHDVEDTRQALQLWQAATTGDYFGA</sequence>
<evidence type="ECO:0000256" key="2">
    <source>
        <dbReference type="ARBA" id="ARBA00001946"/>
    </source>
</evidence>